<keyword evidence="3" id="KW-1185">Reference proteome</keyword>
<reference evidence="3" key="1">
    <citation type="journal article" date="2014" name="Proc. Natl. Acad. Sci. U.S.A.">
        <title>Extensive sampling of basidiomycete genomes demonstrates inadequacy of the white-rot/brown-rot paradigm for wood decay fungi.</title>
        <authorList>
            <person name="Riley R."/>
            <person name="Salamov A.A."/>
            <person name="Brown D.W."/>
            <person name="Nagy L.G."/>
            <person name="Floudas D."/>
            <person name="Held B.W."/>
            <person name="Levasseur A."/>
            <person name="Lombard V."/>
            <person name="Morin E."/>
            <person name="Otillar R."/>
            <person name="Lindquist E.A."/>
            <person name="Sun H."/>
            <person name="LaButti K.M."/>
            <person name="Schmutz J."/>
            <person name="Jabbour D."/>
            <person name="Luo H."/>
            <person name="Baker S.E."/>
            <person name="Pisabarro A.G."/>
            <person name="Walton J.D."/>
            <person name="Blanchette R.A."/>
            <person name="Henrissat B."/>
            <person name="Martin F."/>
            <person name="Cullen D."/>
            <person name="Hibbett D.S."/>
            <person name="Grigoriev I.V."/>
        </authorList>
    </citation>
    <scope>NUCLEOTIDE SEQUENCE [LARGE SCALE GENOMIC DNA]</scope>
    <source>
        <strain evidence="3">CBS 339.88</strain>
    </source>
</reference>
<feature type="compositionally biased region" description="Basic residues" evidence="1">
    <location>
        <begin position="322"/>
        <end position="333"/>
    </location>
</feature>
<feature type="compositionally biased region" description="Basic and acidic residues" evidence="1">
    <location>
        <begin position="490"/>
        <end position="503"/>
    </location>
</feature>
<feature type="region of interest" description="Disordered" evidence="1">
    <location>
        <begin position="181"/>
        <end position="214"/>
    </location>
</feature>
<feature type="compositionally biased region" description="Pro residues" evidence="1">
    <location>
        <begin position="279"/>
        <end position="295"/>
    </location>
</feature>
<feature type="region of interest" description="Disordered" evidence="1">
    <location>
        <begin position="242"/>
        <end position="380"/>
    </location>
</feature>
<proteinExistence type="predicted"/>
<evidence type="ECO:0000313" key="3">
    <source>
        <dbReference type="Proteomes" id="UP000027222"/>
    </source>
</evidence>
<dbReference type="AlphaFoldDB" id="A0A067T1N2"/>
<name>A0A067T1N2_GALM3</name>
<accession>A0A067T1N2</accession>
<feature type="compositionally biased region" description="Polar residues" evidence="1">
    <location>
        <begin position="337"/>
        <end position="346"/>
    </location>
</feature>
<evidence type="ECO:0000256" key="1">
    <source>
        <dbReference type="SAM" id="MobiDB-lite"/>
    </source>
</evidence>
<feature type="region of interest" description="Disordered" evidence="1">
    <location>
        <begin position="488"/>
        <end position="512"/>
    </location>
</feature>
<organism evidence="2 3">
    <name type="scientific">Galerina marginata (strain CBS 339.88)</name>
    <dbReference type="NCBI Taxonomy" id="685588"/>
    <lineage>
        <taxon>Eukaryota</taxon>
        <taxon>Fungi</taxon>
        <taxon>Dikarya</taxon>
        <taxon>Basidiomycota</taxon>
        <taxon>Agaricomycotina</taxon>
        <taxon>Agaricomycetes</taxon>
        <taxon>Agaricomycetidae</taxon>
        <taxon>Agaricales</taxon>
        <taxon>Agaricineae</taxon>
        <taxon>Strophariaceae</taxon>
        <taxon>Galerina</taxon>
    </lineage>
</organism>
<dbReference type="EMBL" id="KL142384">
    <property type="protein sequence ID" value="KDR73849.1"/>
    <property type="molecule type" value="Genomic_DNA"/>
</dbReference>
<protein>
    <submittedName>
        <fullName evidence="2">Uncharacterized protein</fullName>
    </submittedName>
</protein>
<gene>
    <name evidence="2" type="ORF">GALMADRAFT_212098</name>
</gene>
<feature type="region of interest" description="Disordered" evidence="1">
    <location>
        <begin position="427"/>
        <end position="446"/>
    </location>
</feature>
<sequence>MYVTPTLARIEIEVVYQRPPKFREINDTRICDATRTQKHRAGQLPPYDHVAAAALQEDEEAGAGVDLLLLPLLVLGWLLLEVGLNVDAWIQAGKAKSRDEGYGNAGAGAAQAPRGTEGGGESEQGTSGSIHPSPYNLNAQDLPVNSQLPGRSCKFVARKRKRCICLQQQAAREGWIYALTGRPKKGNPTTSSDDEIPPRGWMGSSRSAAGGGLRCAPAAKPVPPGPIISPLCPSPIFLANPTTSLDEGSSSGASPSRSASAVPQPARPPTGPGAAGSAAPPPQQHQLPPPRPAPPNRTSLLPLHPFICPDPSMGQEQLQRRQLLHQRRRRRRPVTSVDGQYDSTGAVQGGSERREDWRGSDEDRDDGLKTQTDGLPADASSVGGTEVLVAGSAVLVFVFLSLKRQRRSFCLPLFLPLLLLLGSKTRAPTDSTSISSPNPSARAPPLRPISFPSDPPCLHTPAPANTTRILPTGHHLHQRRRRCPAAWLDAQHDSTGRAGKESGCDSGKGLRR</sequence>
<feature type="compositionally biased region" description="Polar residues" evidence="1">
    <location>
        <begin position="427"/>
        <end position="439"/>
    </location>
</feature>
<feature type="compositionally biased region" description="Low complexity" evidence="1">
    <location>
        <begin position="199"/>
        <end position="208"/>
    </location>
</feature>
<dbReference type="HOGENOM" id="CLU_532138_0_0_1"/>
<dbReference type="Proteomes" id="UP000027222">
    <property type="component" value="Unassembled WGS sequence"/>
</dbReference>
<feature type="region of interest" description="Disordered" evidence="1">
    <location>
        <begin position="98"/>
        <end position="143"/>
    </location>
</feature>
<feature type="compositionally biased region" description="Basic and acidic residues" evidence="1">
    <location>
        <begin position="351"/>
        <end position="361"/>
    </location>
</feature>
<evidence type="ECO:0000313" key="2">
    <source>
        <dbReference type="EMBL" id="KDR73849.1"/>
    </source>
</evidence>
<feature type="compositionally biased region" description="Low complexity" evidence="1">
    <location>
        <begin position="248"/>
        <end position="264"/>
    </location>
</feature>